<sequence>MGLSVEKYSSADLADMIRIWNEVVEEGIAFPQEELLDETSGREFFAAQTYCGVARLDGKVLGLYILHPNNVGRCGHICNASYAVSSESRGLHIGEKLVLDCLEQAKLHGFGVLQFNAVVESNIHARHLYERLGFVQLGTIPRGFRMKDGSCENICPYYHEL</sequence>
<reference evidence="2 3" key="1">
    <citation type="submission" date="2018-05" db="EMBL/GenBank/DDBJ databases">
        <title>The Hungate 1000. A catalogue of reference genomes from the rumen microbiome.</title>
        <authorList>
            <person name="Kelly W."/>
        </authorList>
    </citation>
    <scope>NUCLEOTIDE SEQUENCE [LARGE SCALE GENOMIC DNA]</scope>
    <source>
        <strain evidence="2 3">SAb67</strain>
    </source>
</reference>
<dbReference type="Gene3D" id="3.40.630.30">
    <property type="match status" value="1"/>
</dbReference>
<evidence type="ECO:0000313" key="3">
    <source>
        <dbReference type="Proteomes" id="UP000245720"/>
    </source>
</evidence>
<evidence type="ECO:0000259" key="1">
    <source>
        <dbReference type="PROSITE" id="PS51186"/>
    </source>
</evidence>
<dbReference type="InterPro" id="IPR052742">
    <property type="entry name" value="Mito_N-acetyltransferase"/>
</dbReference>
<proteinExistence type="predicted"/>
<keyword evidence="2" id="KW-0689">Ribosomal protein</keyword>
<organism evidence="2 3">
    <name type="scientific">Ruminococcus flavefaciens</name>
    <dbReference type="NCBI Taxonomy" id="1265"/>
    <lineage>
        <taxon>Bacteria</taxon>
        <taxon>Bacillati</taxon>
        <taxon>Bacillota</taxon>
        <taxon>Clostridia</taxon>
        <taxon>Eubacteriales</taxon>
        <taxon>Oscillospiraceae</taxon>
        <taxon>Ruminococcus</taxon>
    </lineage>
</organism>
<dbReference type="PANTHER" id="PTHR43138">
    <property type="entry name" value="ACETYLTRANSFERASE, GNAT FAMILY"/>
    <property type="match status" value="1"/>
</dbReference>
<evidence type="ECO:0000313" key="2">
    <source>
        <dbReference type="EMBL" id="PWJ11284.1"/>
    </source>
</evidence>
<comment type="caution">
    <text evidence="2">The sequence shown here is derived from an EMBL/GenBank/DDBJ whole genome shotgun (WGS) entry which is preliminary data.</text>
</comment>
<dbReference type="RefSeq" id="WP_109727238.1">
    <property type="nucleotide sequence ID" value="NZ_QGDI01000010.1"/>
</dbReference>
<dbReference type="OrthoDB" id="9802340at2"/>
<keyword evidence="2" id="KW-0687">Ribonucleoprotein</keyword>
<name>A0A315XX65_RUMFL</name>
<gene>
    <name evidence="2" type="ORF">IE37_02507</name>
</gene>
<dbReference type="Pfam" id="PF00583">
    <property type="entry name" value="Acetyltransf_1"/>
    <property type="match status" value="1"/>
</dbReference>
<dbReference type="PROSITE" id="PS51186">
    <property type="entry name" value="GNAT"/>
    <property type="match status" value="1"/>
</dbReference>
<dbReference type="GO" id="GO:0005840">
    <property type="term" value="C:ribosome"/>
    <property type="evidence" value="ECO:0007669"/>
    <property type="project" value="UniProtKB-KW"/>
</dbReference>
<feature type="domain" description="N-acetyltransferase" evidence="1">
    <location>
        <begin position="3"/>
        <end position="161"/>
    </location>
</feature>
<dbReference type="SUPFAM" id="SSF55729">
    <property type="entry name" value="Acyl-CoA N-acyltransferases (Nat)"/>
    <property type="match status" value="1"/>
</dbReference>
<protein>
    <submittedName>
        <fullName evidence="2">Ribosomal protein S18 acetylase RimI-like enzyme</fullName>
    </submittedName>
</protein>
<dbReference type="InterPro" id="IPR000182">
    <property type="entry name" value="GNAT_dom"/>
</dbReference>
<dbReference type="AlphaFoldDB" id="A0A315XX65"/>
<accession>A0A315XX65</accession>
<dbReference type="Proteomes" id="UP000245720">
    <property type="component" value="Unassembled WGS sequence"/>
</dbReference>
<dbReference type="EMBL" id="QGDI01000010">
    <property type="protein sequence ID" value="PWJ11284.1"/>
    <property type="molecule type" value="Genomic_DNA"/>
</dbReference>
<dbReference type="InterPro" id="IPR016181">
    <property type="entry name" value="Acyl_CoA_acyltransferase"/>
</dbReference>
<dbReference type="GO" id="GO:0016747">
    <property type="term" value="F:acyltransferase activity, transferring groups other than amino-acyl groups"/>
    <property type="evidence" value="ECO:0007669"/>
    <property type="project" value="InterPro"/>
</dbReference>
<dbReference type="PANTHER" id="PTHR43138:SF1">
    <property type="entry name" value="N-ACETYLTRANSFERASE ACA1"/>
    <property type="match status" value="1"/>
</dbReference>